<dbReference type="Pfam" id="PF08279">
    <property type="entry name" value="HTH_11"/>
    <property type="match status" value="1"/>
</dbReference>
<dbReference type="Pfam" id="PF25583">
    <property type="entry name" value="WCX"/>
    <property type="match status" value="1"/>
</dbReference>
<evidence type="ECO:0000259" key="3">
    <source>
        <dbReference type="PROSITE" id="PS51000"/>
    </source>
</evidence>
<dbReference type="InterPro" id="IPR057727">
    <property type="entry name" value="WCX_dom"/>
</dbReference>
<reference evidence="4 5" key="1">
    <citation type="submission" date="2020-12" db="EMBL/GenBank/DDBJ databases">
        <title>Vagococcus allomyrinae sp. nov. and Enterococcus lavae sp. nov., isolated from the larvae of Allomyrina dichotoma.</title>
        <authorList>
            <person name="Lee S.D."/>
        </authorList>
    </citation>
    <scope>NUCLEOTIDE SEQUENCE [LARGE SCALE GENOMIC DNA]</scope>
    <source>
        <strain evidence="4 5">BWM-S5</strain>
    </source>
</reference>
<keyword evidence="2" id="KW-0804">Transcription</keyword>
<evidence type="ECO:0000313" key="4">
    <source>
        <dbReference type="EMBL" id="MBP1047645.1"/>
    </source>
</evidence>
<evidence type="ECO:0000313" key="5">
    <source>
        <dbReference type="Proteomes" id="UP000673375"/>
    </source>
</evidence>
<dbReference type="PANTHER" id="PTHR34580:SF1">
    <property type="entry name" value="PROTEIN PAFC"/>
    <property type="match status" value="1"/>
</dbReference>
<dbReference type="InterPro" id="IPR001034">
    <property type="entry name" value="DeoR_HTH"/>
</dbReference>
<evidence type="ECO:0000256" key="1">
    <source>
        <dbReference type="ARBA" id="ARBA00023015"/>
    </source>
</evidence>
<gene>
    <name evidence="4" type="ORF">I6N96_15260</name>
</gene>
<name>A0ABS4CMH2_9ENTE</name>
<dbReference type="InterPro" id="IPR051534">
    <property type="entry name" value="CBASS_pafABC_assoc_protein"/>
</dbReference>
<accession>A0ABS4CMH2</accession>
<dbReference type="InterPro" id="IPR036388">
    <property type="entry name" value="WH-like_DNA-bd_sf"/>
</dbReference>
<dbReference type="InterPro" id="IPR036390">
    <property type="entry name" value="WH_DNA-bd_sf"/>
</dbReference>
<dbReference type="Proteomes" id="UP000673375">
    <property type="component" value="Unassembled WGS sequence"/>
</dbReference>
<dbReference type="PROSITE" id="PS51000">
    <property type="entry name" value="HTH_DEOR_2"/>
    <property type="match status" value="1"/>
</dbReference>
<proteinExistence type="predicted"/>
<dbReference type="InterPro" id="IPR028349">
    <property type="entry name" value="PafC-like"/>
</dbReference>
<keyword evidence="5" id="KW-1185">Reference proteome</keyword>
<feature type="domain" description="HTH deoR-type" evidence="3">
    <location>
        <begin position="3"/>
        <end position="58"/>
    </location>
</feature>
<comment type="caution">
    <text evidence="4">The sequence shown here is derived from an EMBL/GenBank/DDBJ whole genome shotgun (WGS) entry which is preliminary data.</text>
</comment>
<dbReference type="InterPro" id="IPR026881">
    <property type="entry name" value="WYL_dom"/>
</dbReference>
<sequence length="295" mass="34637">MSQQSRMFYIMNYLSMHQEATAPFLAEKLEVSVRTIYRDLDNLSGLGFPVYAQNGRNGGIRLLENHQIPATFVTEEEQEVLLSGLENLTVTEFGGADELSVKLSSLFKRSADSWLAIDYSSWRKSEEKEYIELLTTARKQKKCVFLTYENSQGVVSEREVAPNKLFFKQHNWYLSGYCYLKEEHRIFKLKRIRKLTPSERPLDSALLTENYMPEYSYQQLVFIIEADQLPRMQEELSNLQVEPMENRLKVSTWLATGEWLFSYLLSYGAALEVLEPKELRERIKEEIQNYRKLYE</sequence>
<dbReference type="Gene3D" id="1.10.10.10">
    <property type="entry name" value="Winged helix-like DNA-binding domain superfamily/Winged helix DNA-binding domain"/>
    <property type="match status" value="1"/>
</dbReference>
<organism evidence="4 5">
    <name type="scientific">Enterococcus larvae</name>
    <dbReference type="NCBI Taxonomy" id="2794352"/>
    <lineage>
        <taxon>Bacteria</taxon>
        <taxon>Bacillati</taxon>
        <taxon>Bacillota</taxon>
        <taxon>Bacilli</taxon>
        <taxon>Lactobacillales</taxon>
        <taxon>Enterococcaceae</taxon>
        <taxon>Enterococcus</taxon>
    </lineage>
</organism>
<dbReference type="Pfam" id="PF13280">
    <property type="entry name" value="WYL"/>
    <property type="match status" value="1"/>
</dbReference>
<dbReference type="RefSeq" id="WP_209558429.1">
    <property type="nucleotide sequence ID" value="NZ_JAEDXU010000009.1"/>
</dbReference>
<dbReference type="PIRSF" id="PIRSF016838">
    <property type="entry name" value="PafC"/>
    <property type="match status" value="1"/>
</dbReference>
<dbReference type="SUPFAM" id="SSF46785">
    <property type="entry name" value="Winged helix' DNA-binding domain"/>
    <property type="match status" value="1"/>
</dbReference>
<dbReference type="PANTHER" id="PTHR34580">
    <property type="match status" value="1"/>
</dbReference>
<protein>
    <submittedName>
        <fullName evidence="4">YafY family transcriptional regulator</fullName>
    </submittedName>
</protein>
<dbReference type="EMBL" id="JAEDXU010000009">
    <property type="protein sequence ID" value="MBP1047645.1"/>
    <property type="molecule type" value="Genomic_DNA"/>
</dbReference>
<evidence type="ECO:0000256" key="2">
    <source>
        <dbReference type="ARBA" id="ARBA00023163"/>
    </source>
</evidence>
<dbReference type="PROSITE" id="PS52050">
    <property type="entry name" value="WYL"/>
    <property type="match status" value="1"/>
</dbReference>
<dbReference type="InterPro" id="IPR013196">
    <property type="entry name" value="HTH_11"/>
</dbReference>
<keyword evidence="1" id="KW-0805">Transcription regulation</keyword>